<comment type="caution">
    <text evidence="2">The sequence shown here is derived from an EMBL/GenBank/DDBJ whole genome shotgun (WGS) entry which is preliminary data.</text>
</comment>
<dbReference type="EMBL" id="VORZ01000001">
    <property type="protein sequence ID" value="TXD98195.1"/>
    <property type="molecule type" value="Genomic_DNA"/>
</dbReference>
<keyword evidence="3" id="KW-1185">Reference proteome</keyword>
<organism evidence="2 3">
    <name type="scientific">Psychrobacter frigidicola</name>
    <dbReference type="NCBI Taxonomy" id="45611"/>
    <lineage>
        <taxon>Bacteria</taxon>
        <taxon>Pseudomonadati</taxon>
        <taxon>Pseudomonadota</taxon>
        <taxon>Gammaproteobacteria</taxon>
        <taxon>Moraxellales</taxon>
        <taxon>Moraxellaceae</taxon>
        <taxon>Psychrobacter</taxon>
    </lineage>
</organism>
<reference evidence="2 3" key="1">
    <citation type="submission" date="2019-08" db="EMBL/GenBank/DDBJ databases">
        <title>Genome sequence of Psychrobacter frigidicola ACAM304 (type strain).</title>
        <authorList>
            <person name="Bowman J.P."/>
        </authorList>
    </citation>
    <scope>NUCLEOTIDE SEQUENCE [LARGE SCALE GENOMIC DNA]</scope>
    <source>
        <strain evidence="2 3">ACAM 304</strain>
    </source>
</reference>
<feature type="compositionally biased region" description="Polar residues" evidence="1">
    <location>
        <begin position="90"/>
        <end position="114"/>
    </location>
</feature>
<dbReference type="SUPFAM" id="SSF48452">
    <property type="entry name" value="TPR-like"/>
    <property type="match status" value="1"/>
</dbReference>
<dbReference type="InterPro" id="IPR011990">
    <property type="entry name" value="TPR-like_helical_dom_sf"/>
</dbReference>
<evidence type="ECO:0000256" key="1">
    <source>
        <dbReference type="SAM" id="MobiDB-lite"/>
    </source>
</evidence>
<proteinExistence type="predicted"/>
<feature type="compositionally biased region" description="Polar residues" evidence="1">
    <location>
        <begin position="63"/>
        <end position="77"/>
    </location>
</feature>
<dbReference type="OrthoDB" id="6711314at2"/>
<feature type="compositionally biased region" description="Low complexity" evidence="1">
    <location>
        <begin position="50"/>
        <end position="62"/>
    </location>
</feature>
<dbReference type="Gene3D" id="1.25.40.10">
    <property type="entry name" value="Tetratricopeptide repeat domain"/>
    <property type="match status" value="1"/>
</dbReference>
<dbReference type="AlphaFoldDB" id="A0A5C7A666"/>
<dbReference type="Proteomes" id="UP000321903">
    <property type="component" value="Unassembled WGS sequence"/>
</dbReference>
<accession>A0A5C7A666</accession>
<evidence type="ECO:0000313" key="2">
    <source>
        <dbReference type="EMBL" id="TXD98195.1"/>
    </source>
</evidence>
<evidence type="ECO:0000313" key="3">
    <source>
        <dbReference type="Proteomes" id="UP000321903"/>
    </source>
</evidence>
<sequence>MACFIQQSVLSTQKRSRNQMLLTRTALVTSAIISMLSISACQSVPVHAPTSMTTKPTSTSVSQMPVINDDNSINDGSANDHPIEPYVPPKQSTAPDTVVEQASVQYPRPTTTIPSRDDAKIQLPTPPSRNELLERARQNSQQRSRPSTVNNSNLPAFKNLMQTGIKQLKSGNLTAAESSFTRAQRLAPKSVEPYFYLSQVALKKNQPRKAEAMARRGLSVSTDANHHHSLWQIILRSGQMQNNPRVIKEAQQALR</sequence>
<gene>
    <name evidence="2" type="ORF">ES754_04465</name>
</gene>
<name>A0A5C7A666_9GAMM</name>
<protein>
    <submittedName>
        <fullName evidence="2">Tetratricopeptide repeat protein</fullName>
    </submittedName>
</protein>
<feature type="compositionally biased region" description="Polar residues" evidence="1">
    <location>
        <begin position="138"/>
        <end position="154"/>
    </location>
</feature>
<feature type="region of interest" description="Disordered" evidence="1">
    <location>
        <begin position="48"/>
        <end position="154"/>
    </location>
</feature>